<organism evidence="2 3">
    <name type="scientific">Triplophysa tibetana</name>
    <dbReference type="NCBI Taxonomy" id="1572043"/>
    <lineage>
        <taxon>Eukaryota</taxon>
        <taxon>Metazoa</taxon>
        <taxon>Chordata</taxon>
        <taxon>Craniata</taxon>
        <taxon>Vertebrata</taxon>
        <taxon>Euteleostomi</taxon>
        <taxon>Actinopterygii</taxon>
        <taxon>Neopterygii</taxon>
        <taxon>Teleostei</taxon>
        <taxon>Ostariophysi</taxon>
        <taxon>Cypriniformes</taxon>
        <taxon>Nemacheilidae</taxon>
        <taxon>Triplophysa</taxon>
    </lineage>
</organism>
<dbReference type="PANTHER" id="PTHR10528">
    <property type="entry name" value="AF4/FMR2 FAMILY MEMBER"/>
    <property type="match status" value="1"/>
</dbReference>
<reference evidence="2 3" key="1">
    <citation type="journal article" date="2019" name="Mol. Ecol. Resour.">
        <title>Chromosome-level genome assembly of Triplophysa tibetana, a fish adapted to the harsh high-altitude environment of the Tibetan Plateau.</title>
        <authorList>
            <person name="Yang X."/>
            <person name="Liu H."/>
            <person name="Ma Z."/>
            <person name="Zou Y."/>
            <person name="Zou M."/>
            <person name="Mao Y."/>
            <person name="Li X."/>
            <person name="Wang H."/>
            <person name="Chen T."/>
            <person name="Wang W."/>
            <person name="Yang R."/>
        </authorList>
    </citation>
    <scope>NUCLEOTIDE SEQUENCE [LARGE SCALE GENOMIC DNA]</scope>
    <source>
        <strain evidence="2">TTIB1903HZAU</strain>
        <tissue evidence="2">Muscle</tissue>
    </source>
</reference>
<name>A0A5A9NGM5_9TELE</name>
<gene>
    <name evidence="2" type="ORF">E1301_Tti013778</name>
</gene>
<proteinExistence type="predicted"/>
<dbReference type="GO" id="GO:0002151">
    <property type="term" value="F:G-quadruplex RNA binding"/>
    <property type="evidence" value="ECO:0007669"/>
    <property type="project" value="TreeGrafter"/>
</dbReference>
<feature type="region of interest" description="Disordered" evidence="1">
    <location>
        <begin position="1"/>
        <end position="21"/>
    </location>
</feature>
<dbReference type="InterPro" id="IPR007797">
    <property type="entry name" value="AF4/FMR2"/>
</dbReference>
<sequence length="113" mass="12209">MYDGTGGSAAEKPESVSLPSDSNCVEEILREMTHSWPPPLTAIHTPGKAEQTKFPIPAKSAATFLVTNLQPSLRRRSLCDESTSEDTGLVSDMDEDSRPRITCRDVALVTCSA</sequence>
<dbReference type="EMBL" id="SOYY01000017">
    <property type="protein sequence ID" value="KAA0709164.1"/>
    <property type="molecule type" value="Genomic_DNA"/>
</dbReference>
<evidence type="ECO:0000313" key="2">
    <source>
        <dbReference type="EMBL" id="KAA0709164.1"/>
    </source>
</evidence>
<evidence type="ECO:0000256" key="1">
    <source>
        <dbReference type="SAM" id="MobiDB-lite"/>
    </source>
</evidence>
<dbReference type="Proteomes" id="UP000324632">
    <property type="component" value="Chromosome 17"/>
</dbReference>
<keyword evidence="3" id="KW-1185">Reference proteome</keyword>
<dbReference type="PANTHER" id="PTHR10528:SF18">
    <property type="entry name" value="AF4_FMR2 FAMILY MEMBER 2"/>
    <property type="match status" value="1"/>
</dbReference>
<dbReference type="GO" id="GO:0043484">
    <property type="term" value="P:regulation of RNA splicing"/>
    <property type="evidence" value="ECO:0007669"/>
    <property type="project" value="TreeGrafter"/>
</dbReference>
<comment type="caution">
    <text evidence="2">The sequence shown here is derived from an EMBL/GenBank/DDBJ whole genome shotgun (WGS) entry which is preliminary data.</text>
</comment>
<dbReference type="Pfam" id="PF05110">
    <property type="entry name" value="AF-4"/>
    <property type="match status" value="1"/>
</dbReference>
<accession>A0A5A9NGM5</accession>
<feature type="region of interest" description="Disordered" evidence="1">
    <location>
        <begin position="75"/>
        <end position="96"/>
    </location>
</feature>
<evidence type="ECO:0000313" key="3">
    <source>
        <dbReference type="Proteomes" id="UP000324632"/>
    </source>
</evidence>
<dbReference type="AlphaFoldDB" id="A0A5A9NGM5"/>
<dbReference type="GO" id="GO:0016607">
    <property type="term" value="C:nuclear speck"/>
    <property type="evidence" value="ECO:0007669"/>
    <property type="project" value="TreeGrafter"/>
</dbReference>
<protein>
    <submittedName>
        <fullName evidence="2">AF4/FMR2 family member 4</fullName>
    </submittedName>
</protein>